<dbReference type="Proteomes" id="UP000023541">
    <property type="component" value="Unassembled WGS sequence"/>
</dbReference>
<dbReference type="STRING" id="1317122.ATO12_03650"/>
<evidence type="ECO:0000313" key="2">
    <source>
        <dbReference type="Proteomes" id="UP000023541"/>
    </source>
</evidence>
<evidence type="ECO:0000313" key="1">
    <source>
        <dbReference type="EMBL" id="EZH75898.1"/>
    </source>
</evidence>
<reference evidence="1 2" key="1">
    <citation type="submission" date="2014-04" db="EMBL/GenBank/DDBJ databases">
        <title>Aquimarina sp. 22II-S11-z7 Genome Sequencing.</title>
        <authorList>
            <person name="Lai Q."/>
        </authorList>
    </citation>
    <scope>NUCLEOTIDE SEQUENCE [LARGE SCALE GENOMIC DNA]</scope>
    <source>
        <strain evidence="1 2">22II-S11-z7</strain>
    </source>
</reference>
<comment type="caution">
    <text evidence="1">The sequence shown here is derived from an EMBL/GenBank/DDBJ whole genome shotgun (WGS) entry which is preliminary data.</text>
</comment>
<gene>
    <name evidence="1" type="ORF">ATO12_03650</name>
</gene>
<accession>A0A023C1U4</accession>
<keyword evidence="2" id="KW-1185">Reference proteome</keyword>
<sequence>MLFWKTENKIEPKKDFYSKIKEYYVGLSDDQIPNELLDEIILKVTDQIYSDYKRFWKQYPKSRKRYSTLKMDDIEHPYIHFMITDFLNQKEVSKPREYSKILFKMNDEEFDKHLDYKDWYETK</sequence>
<dbReference type="OrthoDB" id="1441430at2"/>
<dbReference type="RefSeq" id="WP_034238700.1">
    <property type="nucleotide sequence ID" value="NZ_AQRA01000001.1"/>
</dbReference>
<dbReference type="AlphaFoldDB" id="A0A023C1U4"/>
<protein>
    <submittedName>
        <fullName evidence="1">Uncharacterized protein</fullName>
    </submittedName>
</protein>
<organism evidence="1 2">
    <name type="scientific">Aquimarina atlantica</name>
    <dbReference type="NCBI Taxonomy" id="1317122"/>
    <lineage>
        <taxon>Bacteria</taxon>
        <taxon>Pseudomonadati</taxon>
        <taxon>Bacteroidota</taxon>
        <taxon>Flavobacteriia</taxon>
        <taxon>Flavobacteriales</taxon>
        <taxon>Flavobacteriaceae</taxon>
        <taxon>Aquimarina</taxon>
    </lineage>
</organism>
<proteinExistence type="predicted"/>
<name>A0A023C1U4_9FLAO</name>
<dbReference type="eggNOG" id="ENOG50333C2">
    <property type="taxonomic scope" value="Bacteria"/>
</dbReference>
<dbReference type="EMBL" id="AQRA01000001">
    <property type="protein sequence ID" value="EZH75898.1"/>
    <property type="molecule type" value="Genomic_DNA"/>
</dbReference>